<keyword evidence="3" id="KW-0238">DNA-binding</keyword>
<dbReference type="InterPro" id="IPR001138">
    <property type="entry name" value="Zn2Cys6_DnaBD"/>
</dbReference>
<comment type="caution">
    <text evidence="9">The sequence shown here is derived from an EMBL/GenBank/DDBJ whole genome shotgun (WGS) entry which is preliminary data.</text>
</comment>
<dbReference type="AlphaFoldDB" id="A0A9P5HF77"/>
<reference evidence="9" key="1">
    <citation type="submission" date="2020-03" db="EMBL/GenBank/DDBJ databases">
        <title>Draft Genome Sequence of Cylindrodendrum hubeiense.</title>
        <authorList>
            <person name="Buettner E."/>
            <person name="Kellner H."/>
        </authorList>
    </citation>
    <scope>NUCLEOTIDE SEQUENCE</scope>
    <source>
        <strain evidence="9">IHI 201604</strain>
    </source>
</reference>
<keyword evidence="4" id="KW-0804">Transcription</keyword>
<dbReference type="GO" id="GO:0008270">
    <property type="term" value="F:zinc ion binding"/>
    <property type="evidence" value="ECO:0007669"/>
    <property type="project" value="InterPro"/>
</dbReference>
<evidence type="ECO:0000256" key="1">
    <source>
        <dbReference type="ARBA" id="ARBA00022723"/>
    </source>
</evidence>
<feature type="compositionally biased region" description="Low complexity" evidence="7">
    <location>
        <begin position="27"/>
        <end position="57"/>
    </location>
</feature>
<evidence type="ECO:0000259" key="8">
    <source>
        <dbReference type="PROSITE" id="PS50048"/>
    </source>
</evidence>
<keyword evidence="1" id="KW-0479">Metal-binding</keyword>
<evidence type="ECO:0000256" key="3">
    <source>
        <dbReference type="ARBA" id="ARBA00023125"/>
    </source>
</evidence>
<feature type="region of interest" description="Disordered" evidence="7">
    <location>
        <begin position="1"/>
        <end position="58"/>
    </location>
</feature>
<dbReference type="InterPro" id="IPR051127">
    <property type="entry name" value="Fungal_SecMet_Regulators"/>
</dbReference>
<feature type="domain" description="Zn(2)-C6 fungal-type" evidence="8">
    <location>
        <begin position="69"/>
        <end position="102"/>
    </location>
</feature>
<dbReference type="GO" id="GO:0005634">
    <property type="term" value="C:nucleus"/>
    <property type="evidence" value="ECO:0007669"/>
    <property type="project" value="TreeGrafter"/>
</dbReference>
<organism evidence="9 10">
    <name type="scientific">Cylindrodendrum hubeiense</name>
    <dbReference type="NCBI Taxonomy" id="595255"/>
    <lineage>
        <taxon>Eukaryota</taxon>
        <taxon>Fungi</taxon>
        <taxon>Dikarya</taxon>
        <taxon>Ascomycota</taxon>
        <taxon>Pezizomycotina</taxon>
        <taxon>Sordariomycetes</taxon>
        <taxon>Hypocreomycetidae</taxon>
        <taxon>Hypocreales</taxon>
        <taxon>Nectriaceae</taxon>
        <taxon>Cylindrodendrum</taxon>
    </lineage>
</organism>
<keyword evidence="6" id="KW-0175">Coiled coil</keyword>
<dbReference type="SUPFAM" id="SSF57701">
    <property type="entry name" value="Zn2/Cys6 DNA-binding domain"/>
    <property type="match status" value="1"/>
</dbReference>
<dbReference type="PANTHER" id="PTHR47424">
    <property type="entry name" value="REGULATORY PROTEIN GAL4"/>
    <property type="match status" value="1"/>
</dbReference>
<dbReference type="GO" id="GO:0000978">
    <property type="term" value="F:RNA polymerase II cis-regulatory region sequence-specific DNA binding"/>
    <property type="evidence" value="ECO:0007669"/>
    <property type="project" value="TreeGrafter"/>
</dbReference>
<evidence type="ECO:0000313" key="9">
    <source>
        <dbReference type="EMBL" id="KAF7555797.1"/>
    </source>
</evidence>
<dbReference type="InterPro" id="IPR007219">
    <property type="entry name" value="XnlR_reg_dom"/>
</dbReference>
<dbReference type="Gene3D" id="4.10.240.10">
    <property type="entry name" value="Zn(2)-C6 fungal-type DNA-binding domain"/>
    <property type="match status" value="1"/>
</dbReference>
<dbReference type="GO" id="GO:0000981">
    <property type="term" value="F:DNA-binding transcription factor activity, RNA polymerase II-specific"/>
    <property type="evidence" value="ECO:0007669"/>
    <property type="project" value="InterPro"/>
</dbReference>
<dbReference type="GO" id="GO:0000435">
    <property type="term" value="P:positive regulation of transcription from RNA polymerase II promoter by galactose"/>
    <property type="evidence" value="ECO:0007669"/>
    <property type="project" value="TreeGrafter"/>
</dbReference>
<dbReference type="CDD" id="cd00067">
    <property type="entry name" value="GAL4"/>
    <property type="match status" value="1"/>
</dbReference>
<name>A0A9P5HF77_9HYPO</name>
<keyword evidence="5" id="KW-0539">Nucleus</keyword>
<dbReference type="PANTHER" id="PTHR47424:SF3">
    <property type="entry name" value="REGULATORY PROTEIN GAL4"/>
    <property type="match status" value="1"/>
</dbReference>
<dbReference type="CDD" id="cd12148">
    <property type="entry name" value="fungal_TF_MHR"/>
    <property type="match status" value="1"/>
</dbReference>
<feature type="coiled-coil region" evidence="6">
    <location>
        <begin position="111"/>
        <end position="138"/>
    </location>
</feature>
<protein>
    <recommendedName>
        <fullName evidence="8">Zn(2)-C6 fungal-type domain-containing protein</fullName>
    </recommendedName>
</protein>
<evidence type="ECO:0000256" key="5">
    <source>
        <dbReference type="ARBA" id="ARBA00023242"/>
    </source>
</evidence>
<dbReference type="Pfam" id="PF00172">
    <property type="entry name" value="Zn_clus"/>
    <property type="match status" value="1"/>
</dbReference>
<sequence length="756" mass="83128">MSRLASEPRTTASPPPSTQTKAEPDAARPSPAAAPAAMAKSKASSSASPSPSAAASRRSGRACKARSLACRECRDRKIRCDGGRPACDSCCRRGLSAGQCVYPEIEHEGSIASSRSYIRVLQKRVQELEAREQQLTLAARNHHALAGSSPSHDDAWSRTFGSPGPVPLQPKPAIAAELVIPPIQTTEIHAFPSGSGLLSMAHEPSNYYSQHPAQMGTSPPLTDDLEDVSPIKSSFGSYSTNVKAALMLEKIVLPPPELMDDLLGEYFDLDWITMPVVHRQSFIQRYHRLIAVANSRYRRDIPLAEATELATTFCMLLGMLAVGQLSKPGNGNLTTTEASIATEFHEQARALLFADLISAPSLPVVQALIIHARFLRRSGSFQESWVMTGLAHRLAEGLLLHLDLPVKSLAEREERRRTWCSCALLIRMQSVAHGGRSTTTTPSFGILPAEVDDEMLESPHNLERSQSPDAPSWISFFVHTLKLSDAVLQPIQQFYFDHQAQDKKDSVTDILRTTVRLDEELQDWHNSLPMHLRIDSACPQGQMGQRRQALLLHMRYLETKALLSRATVMKLIKTQHGKPLTTMTKSLLGGVIEACCTASTELMDLLSRERELMGLAGIPNSHIVISLCIGGMTLSMLLKMPVFNDLIRNPTIYADDTRRCLSLSKQFYNCRHQMAEKYIQVFETSVQPQPRLAPSPGLVDPALEAKTLPTLSGEPTNNASEMGSMEMTMLDAWYLGRPELLASVGGFSITEIVSLW</sequence>
<gene>
    <name evidence="9" type="ORF">G7Z17_g1899</name>
</gene>
<keyword evidence="10" id="KW-1185">Reference proteome</keyword>
<evidence type="ECO:0000256" key="2">
    <source>
        <dbReference type="ARBA" id="ARBA00023015"/>
    </source>
</evidence>
<dbReference type="PROSITE" id="PS50048">
    <property type="entry name" value="ZN2_CY6_FUNGAL_2"/>
    <property type="match status" value="1"/>
</dbReference>
<proteinExistence type="predicted"/>
<dbReference type="GO" id="GO:0006351">
    <property type="term" value="P:DNA-templated transcription"/>
    <property type="evidence" value="ECO:0007669"/>
    <property type="project" value="InterPro"/>
</dbReference>
<evidence type="ECO:0000256" key="4">
    <source>
        <dbReference type="ARBA" id="ARBA00023163"/>
    </source>
</evidence>
<dbReference type="OrthoDB" id="4356994at2759"/>
<dbReference type="Proteomes" id="UP000722485">
    <property type="component" value="Unassembled WGS sequence"/>
</dbReference>
<dbReference type="SMART" id="SM00906">
    <property type="entry name" value="Fungal_trans"/>
    <property type="match status" value="1"/>
</dbReference>
<dbReference type="InterPro" id="IPR036864">
    <property type="entry name" value="Zn2-C6_fun-type_DNA-bd_sf"/>
</dbReference>
<evidence type="ECO:0000256" key="6">
    <source>
        <dbReference type="SAM" id="Coils"/>
    </source>
</evidence>
<dbReference type="EMBL" id="JAANBB010000017">
    <property type="protein sequence ID" value="KAF7555797.1"/>
    <property type="molecule type" value="Genomic_DNA"/>
</dbReference>
<accession>A0A9P5HF77</accession>
<evidence type="ECO:0000256" key="7">
    <source>
        <dbReference type="SAM" id="MobiDB-lite"/>
    </source>
</evidence>
<evidence type="ECO:0000313" key="10">
    <source>
        <dbReference type="Proteomes" id="UP000722485"/>
    </source>
</evidence>
<keyword evidence="2" id="KW-0805">Transcription regulation</keyword>
<dbReference type="Pfam" id="PF04082">
    <property type="entry name" value="Fungal_trans"/>
    <property type="match status" value="1"/>
</dbReference>
<dbReference type="SMART" id="SM00066">
    <property type="entry name" value="GAL4"/>
    <property type="match status" value="1"/>
</dbReference>